<evidence type="ECO:0000256" key="2">
    <source>
        <dbReference type="PIRSR" id="PIRSR601310-3"/>
    </source>
</evidence>
<evidence type="ECO:0000259" key="4">
    <source>
        <dbReference type="PROSITE" id="PS51084"/>
    </source>
</evidence>
<protein>
    <submittedName>
        <fullName evidence="5">HIT family hydrolase</fullName>
    </submittedName>
</protein>
<dbReference type="OrthoDB" id="9784774at2"/>
<dbReference type="EMBL" id="LXMA01000023">
    <property type="protein sequence ID" value="OAT72913.1"/>
    <property type="molecule type" value="Genomic_DNA"/>
</dbReference>
<dbReference type="InterPro" id="IPR011146">
    <property type="entry name" value="HIT-like"/>
</dbReference>
<evidence type="ECO:0000313" key="5">
    <source>
        <dbReference type="EMBL" id="OAT72913.1"/>
    </source>
</evidence>
<evidence type="ECO:0000256" key="1">
    <source>
        <dbReference type="PIRSR" id="PIRSR601310-1"/>
    </source>
</evidence>
<dbReference type="PANTHER" id="PTHR47670:SF1">
    <property type="entry name" value="ADENYLYLSULFATASE HINT3"/>
    <property type="match status" value="1"/>
</dbReference>
<evidence type="ECO:0000313" key="6">
    <source>
        <dbReference type="Proteomes" id="UP000078290"/>
    </source>
</evidence>
<dbReference type="PANTHER" id="PTHR47670">
    <property type="entry name" value="ADENYLYLSULFATASE HINT3"/>
    <property type="match status" value="1"/>
</dbReference>
<dbReference type="InterPro" id="IPR001310">
    <property type="entry name" value="Histidine_triad_HIT"/>
</dbReference>
<dbReference type="GO" id="GO:0006790">
    <property type="term" value="P:sulfur compound metabolic process"/>
    <property type="evidence" value="ECO:0007669"/>
    <property type="project" value="TreeGrafter"/>
</dbReference>
<organism evidence="5 6">
    <name type="scientific">Parageobacillus thermoglucosidasius</name>
    <name type="common">Geobacillus thermoglucosidasius</name>
    <dbReference type="NCBI Taxonomy" id="1426"/>
    <lineage>
        <taxon>Bacteria</taxon>
        <taxon>Bacillati</taxon>
        <taxon>Bacillota</taxon>
        <taxon>Bacilli</taxon>
        <taxon>Bacillales</taxon>
        <taxon>Anoxybacillaceae</taxon>
        <taxon>Parageobacillus</taxon>
    </lineage>
</organism>
<reference evidence="6" key="1">
    <citation type="submission" date="2016-05" db="EMBL/GenBank/DDBJ databases">
        <authorList>
            <person name="Wang W."/>
            <person name="Zhu L."/>
        </authorList>
    </citation>
    <scope>NUCLEOTIDE SEQUENCE [LARGE SCALE GENOMIC DNA]</scope>
    <source>
        <strain evidence="6">W-2</strain>
    </source>
</reference>
<keyword evidence="5" id="KW-0378">Hydrolase</keyword>
<feature type="active site" description="Tele-AMP-histidine intermediate" evidence="1">
    <location>
        <position position="103"/>
    </location>
</feature>
<dbReference type="Gene3D" id="3.30.428.10">
    <property type="entry name" value="HIT-like"/>
    <property type="match status" value="1"/>
</dbReference>
<dbReference type="RefSeq" id="WP_064551882.1">
    <property type="nucleotide sequence ID" value="NZ_LXMA01000023.1"/>
</dbReference>
<gene>
    <name evidence="5" type="ORF">A7K69_08250</name>
</gene>
<proteinExistence type="predicted"/>
<feature type="domain" description="HIT" evidence="4">
    <location>
        <begin position="8"/>
        <end position="116"/>
    </location>
</feature>
<name>A0A1B7KS50_PARTM</name>
<sequence>MSKMNKCIFCEIVHGKSPCYEIYKDDYVTAFLDKNPVSVGHTLIVTNKHIERLDYIKEKQIASALMDSLIIVSKKLIKSGICEDFTVLQDNGYWAQQDIKHIHFHIIPRHKDEKIILKLDTDVVAAENKNLLKTWEKIKQHESL</sequence>
<feature type="short sequence motif" description="Histidine triad motif" evidence="2 3">
    <location>
        <begin position="101"/>
        <end position="105"/>
    </location>
</feature>
<dbReference type="InterPro" id="IPR036265">
    <property type="entry name" value="HIT-like_sf"/>
</dbReference>
<dbReference type="GO" id="GO:0047627">
    <property type="term" value="F:adenylylsulfatase activity"/>
    <property type="evidence" value="ECO:0007669"/>
    <property type="project" value="TreeGrafter"/>
</dbReference>
<dbReference type="PRINTS" id="PR00332">
    <property type="entry name" value="HISTRIAD"/>
</dbReference>
<dbReference type="AlphaFoldDB" id="A0A1B7KS50"/>
<dbReference type="Pfam" id="PF01230">
    <property type="entry name" value="HIT"/>
    <property type="match status" value="1"/>
</dbReference>
<dbReference type="PROSITE" id="PS51084">
    <property type="entry name" value="HIT_2"/>
    <property type="match status" value="1"/>
</dbReference>
<comment type="caution">
    <text evidence="5">The sequence shown here is derived from an EMBL/GenBank/DDBJ whole genome shotgun (WGS) entry which is preliminary data.</text>
</comment>
<evidence type="ECO:0000256" key="3">
    <source>
        <dbReference type="PROSITE-ProRule" id="PRU00464"/>
    </source>
</evidence>
<dbReference type="GO" id="GO:0009150">
    <property type="term" value="P:purine ribonucleotide metabolic process"/>
    <property type="evidence" value="ECO:0007669"/>
    <property type="project" value="TreeGrafter"/>
</dbReference>
<dbReference type="Proteomes" id="UP000078290">
    <property type="component" value="Unassembled WGS sequence"/>
</dbReference>
<dbReference type="SUPFAM" id="SSF54197">
    <property type="entry name" value="HIT-like"/>
    <property type="match status" value="1"/>
</dbReference>
<accession>A0A1B7KS50</accession>